<evidence type="ECO:0000256" key="8">
    <source>
        <dbReference type="PROSITE-ProRule" id="PRU00409"/>
    </source>
</evidence>
<dbReference type="GO" id="GO:0046872">
    <property type="term" value="F:metal ion binding"/>
    <property type="evidence" value="ECO:0007669"/>
    <property type="project" value="InterPro"/>
</dbReference>
<comment type="cofactor">
    <cofactor evidence="2">
        <name>Mg(2+)</name>
        <dbReference type="ChEBI" id="CHEBI:18420"/>
    </cofactor>
</comment>
<reference evidence="10 11" key="1">
    <citation type="journal article" date="2015" name="BMC Microbiol.">
        <title>Lactobacillus ruminis strains cluster according to their mammalian gut source.</title>
        <authorList>
            <person name="O' Donnell M.M."/>
            <person name="Harris H.M."/>
            <person name="Lynch D.B."/>
            <person name="Ross R.P."/>
            <person name="O'Toole P.W."/>
        </authorList>
    </citation>
    <scope>NUCLEOTIDE SEQUENCE [LARGE SCALE GENOMIC DNA]</scope>
    <source>
        <strain evidence="10 11">DPC 6832</strain>
    </source>
</reference>
<dbReference type="InterPro" id="IPR011761">
    <property type="entry name" value="ATP-grasp"/>
</dbReference>
<protein>
    <submittedName>
        <fullName evidence="10">Phosphoribosylaminoimidazole carboxylase ATPase subunit PurK</fullName>
    </submittedName>
</protein>
<evidence type="ECO:0000256" key="2">
    <source>
        <dbReference type="ARBA" id="ARBA00001946"/>
    </source>
</evidence>
<accession>A0A837E010</accession>
<keyword evidence="3 8" id="KW-0547">Nucleotide-binding</keyword>
<dbReference type="SUPFAM" id="SSF56059">
    <property type="entry name" value="Glutathione synthetase ATP-binding domain-like"/>
    <property type="match status" value="1"/>
</dbReference>
<dbReference type="GO" id="GO:0005524">
    <property type="term" value="F:ATP binding"/>
    <property type="evidence" value="ECO:0007669"/>
    <property type="project" value="UniProtKB-UniRule"/>
</dbReference>
<dbReference type="SUPFAM" id="SSF52440">
    <property type="entry name" value="PreATP-grasp domain"/>
    <property type="match status" value="1"/>
</dbReference>
<feature type="domain" description="ATP-grasp" evidence="9">
    <location>
        <begin position="120"/>
        <end position="306"/>
    </location>
</feature>
<keyword evidence="6" id="KW-0464">Manganese</keyword>
<evidence type="ECO:0000256" key="3">
    <source>
        <dbReference type="ARBA" id="ARBA00022741"/>
    </source>
</evidence>
<evidence type="ECO:0000313" key="11">
    <source>
        <dbReference type="Proteomes" id="UP000031011"/>
    </source>
</evidence>
<organism evidence="10 11">
    <name type="scientific">Ligilactobacillus ruminis DPC 6832</name>
    <dbReference type="NCBI Taxonomy" id="1402208"/>
    <lineage>
        <taxon>Bacteria</taxon>
        <taxon>Bacillati</taxon>
        <taxon>Bacillota</taxon>
        <taxon>Bacilli</taxon>
        <taxon>Lactobacillales</taxon>
        <taxon>Lactobacillaceae</taxon>
        <taxon>Ligilactobacillus</taxon>
    </lineage>
</organism>
<dbReference type="PANTHER" id="PTHR11609">
    <property type="entry name" value="PURINE BIOSYNTHESIS PROTEIN 6/7, PUR6/7"/>
    <property type="match status" value="1"/>
</dbReference>
<dbReference type="InterPro" id="IPR054350">
    <property type="entry name" value="PurT/PurK_preATP-grasp"/>
</dbReference>
<dbReference type="Gene3D" id="3.30.1490.20">
    <property type="entry name" value="ATP-grasp fold, A domain"/>
    <property type="match status" value="1"/>
</dbReference>
<evidence type="ECO:0000259" key="9">
    <source>
        <dbReference type="PROSITE" id="PS50975"/>
    </source>
</evidence>
<evidence type="ECO:0000313" key="10">
    <source>
        <dbReference type="EMBL" id="KIC05633.1"/>
    </source>
</evidence>
<dbReference type="Gene3D" id="3.40.50.20">
    <property type="match status" value="1"/>
</dbReference>
<evidence type="ECO:0000256" key="1">
    <source>
        <dbReference type="ARBA" id="ARBA00001936"/>
    </source>
</evidence>
<dbReference type="PANTHER" id="PTHR11609:SF5">
    <property type="entry name" value="PHOSPHORIBOSYLAMINOIMIDAZOLE CARBOXYLASE"/>
    <property type="match status" value="1"/>
</dbReference>
<proteinExistence type="predicted"/>
<sequence>MKLEGCGRMENAMLFPGDTIGIIGDSQNGIMLAQAAKKMGFKVAAYCTGQSVPTLSEADVKIVGRMNDKEKLQDFAQRCNVVTYESENIASETVEFLERFTKVPQGHETLEITQDRLLERAFFEQLNVNIAPYATIVSLDDIYQEIGSIGYPCVLKPIQKGFGKRRQQMITKQTDIARCADIIDFGTYILESWVECAKELSVVLTRDADGEVNFFPLVENVYRDRVLHETLAPAKVPEQIEQETKRIAKEIVRGLNYVGVMQVAFFLTAEGTLYVKRLVPALSIPGYVLEQASSVSMFEQHLRALAKMPLENAVPRTSGAMVIVSTADLEKVRLQWSLKSNWSYRFFRIPETLRPVEREGYILVSAETPEKAAAQIEATGIWDETKTEEE</sequence>
<dbReference type="Proteomes" id="UP000031011">
    <property type="component" value="Unassembled WGS sequence"/>
</dbReference>
<name>A0A837E010_9LACO</name>
<evidence type="ECO:0000256" key="6">
    <source>
        <dbReference type="ARBA" id="ARBA00023211"/>
    </source>
</evidence>
<dbReference type="Pfam" id="PF02222">
    <property type="entry name" value="ATP-grasp"/>
    <property type="match status" value="1"/>
</dbReference>
<dbReference type="EMBL" id="AWYA01000002">
    <property type="protein sequence ID" value="KIC05633.1"/>
    <property type="molecule type" value="Genomic_DNA"/>
</dbReference>
<evidence type="ECO:0000256" key="5">
    <source>
        <dbReference type="ARBA" id="ARBA00022840"/>
    </source>
</evidence>
<dbReference type="Gene3D" id="3.30.470.20">
    <property type="entry name" value="ATP-grasp fold, B domain"/>
    <property type="match status" value="1"/>
</dbReference>
<comment type="cofactor">
    <cofactor evidence="1">
        <name>Mn(2+)</name>
        <dbReference type="ChEBI" id="CHEBI:29035"/>
    </cofactor>
</comment>
<keyword evidence="4" id="KW-0658">Purine biosynthesis</keyword>
<comment type="caution">
    <text evidence="10">The sequence shown here is derived from an EMBL/GenBank/DDBJ whole genome shotgun (WGS) entry which is preliminary data.</text>
</comment>
<dbReference type="GO" id="GO:0006164">
    <property type="term" value="P:purine nucleotide biosynthetic process"/>
    <property type="evidence" value="ECO:0007669"/>
    <property type="project" value="UniProtKB-KW"/>
</dbReference>
<evidence type="ECO:0000256" key="7">
    <source>
        <dbReference type="ARBA" id="ARBA00025704"/>
    </source>
</evidence>
<comment type="pathway">
    <text evidence="7">Purine metabolism.</text>
</comment>
<dbReference type="InterPro" id="IPR016185">
    <property type="entry name" value="PreATP-grasp_dom_sf"/>
</dbReference>
<dbReference type="PROSITE" id="PS50975">
    <property type="entry name" value="ATP_GRASP"/>
    <property type="match status" value="1"/>
</dbReference>
<dbReference type="InterPro" id="IPR013815">
    <property type="entry name" value="ATP_grasp_subdomain_1"/>
</dbReference>
<evidence type="ECO:0000256" key="4">
    <source>
        <dbReference type="ARBA" id="ARBA00022755"/>
    </source>
</evidence>
<dbReference type="AlphaFoldDB" id="A0A837E010"/>
<dbReference type="Pfam" id="PF22660">
    <property type="entry name" value="RS_preATP-grasp-like"/>
    <property type="match status" value="1"/>
</dbReference>
<keyword evidence="5 8" id="KW-0067">ATP-binding</keyword>
<dbReference type="InterPro" id="IPR003135">
    <property type="entry name" value="ATP-grasp_carboxylate-amine"/>
</dbReference>
<gene>
    <name evidence="10" type="ORF">LRN_0453</name>
</gene>
<dbReference type="GO" id="GO:0005829">
    <property type="term" value="C:cytosol"/>
    <property type="evidence" value="ECO:0007669"/>
    <property type="project" value="TreeGrafter"/>
</dbReference>